<reference evidence="2" key="1">
    <citation type="submission" date="2021-06" db="EMBL/GenBank/DDBJ databases">
        <title>Genome Sequence of Mortierella hyaline Strain SCG-10, a Cold-Adapted, Nitrate-Reducing Fungus Isolated from Soil in Minnesota, USA.</title>
        <authorList>
            <person name="Aldossari N."/>
        </authorList>
    </citation>
    <scope>NUCLEOTIDE SEQUENCE</scope>
    <source>
        <strain evidence="2">SCG-10</strain>
    </source>
</reference>
<evidence type="ECO:0000313" key="2">
    <source>
        <dbReference type="EMBL" id="KAG9072184.1"/>
    </source>
</evidence>
<gene>
    <name evidence="2" type="ORF">KI688_006408</name>
</gene>
<evidence type="ECO:0000256" key="1">
    <source>
        <dbReference type="SAM" id="Phobius"/>
    </source>
</evidence>
<protein>
    <submittedName>
        <fullName evidence="2">Uncharacterized protein</fullName>
    </submittedName>
</protein>
<keyword evidence="1" id="KW-0472">Membrane</keyword>
<keyword evidence="3" id="KW-1185">Reference proteome</keyword>
<feature type="transmembrane region" description="Helical" evidence="1">
    <location>
        <begin position="157"/>
        <end position="176"/>
    </location>
</feature>
<organism evidence="2 3">
    <name type="scientific">Linnemannia hyalina</name>
    <dbReference type="NCBI Taxonomy" id="64524"/>
    <lineage>
        <taxon>Eukaryota</taxon>
        <taxon>Fungi</taxon>
        <taxon>Fungi incertae sedis</taxon>
        <taxon>Mucoromycota</taxon>
        <taxon>Mortierellomycotina</taxon>
        <taxon>Mortierellomycetes</taxon>
        <taxon>Mortierellales</taxon>
        <taxon>Mortierellaceae</taxon>
        <taxon>Linnemannia</taxon>
    </lineage>
</organism>
<proteinExistence type="predicted"/>
<dbReference type="OrthoDB" id="1700726at2759"/>
<dbReference type="AlphaFoldDB" id="A0A9P7Y2L3"/>
<name>A0A9P7Y2L3_9FUNG</name>
<accession>A0A9P7Y2L3</accession>
<dbReference type="Proteomes" id="UP000707451">
    <property type="component" value="Unassembled WGS sequence"/>
</dbReference>
<keyword evidence="1" id="KW-1133">Transmembrane helix</keyword>
<sequence>MAIHCAKTVAVGSSLVKVPLERIRTLCGVWQNGLAANSTESFIAQQAIDRYGFVAVLLHDLRCSELLIEIVNQTTMKYQDHLCGPAPYISAEEKRIATQAGAGILKFVEVEYNGTSGALGTIKPEPWDIAIINYNTKFTLFTSKDHLLSYFTNGDVIGTWMMSVMVMAGGLIGFPFRLMKKVLYNSQATTPTHFASTGSSFKKEAYASKLAL</sequence>
<keyword evidence="1" id="KW-0812">Transmembrane</keyword>
<evidence type="ECO:0000313" key="3">
    <source>
        <dbReference type="Proteomes" id="UP000707451"/>
    </source>
</evidence>
<dbReference type="EMBL" id="JAHRHY010000002">
    <property type="protein sequence ID" value="KAG9072184.1"/>
    <property type="molecule type" value="Genomic_DNA"/>
</dbReference>
<comment type="caution">
    <text evidence="2">The sequence shown here is derived from an EMBL/GenBank/DDBJ whole genome shotgun (WGS) entry which is preliminary data.</text>
</comment>